<comment type="similarity">
    <text evidence="1">Belongs to the CDK5RAP3 family.</text>
</comment>
<gene>
    <name evidence="2" type="ORF">DVH24_014092</name>
</gene>
<dbReference type="GO" id="GO:0012505">
    <property type="term" value="C:endomembrane system"/>
    <property type="evidence" value="ECO:0007669"/>
    <property type="project" value="TreeGrafter"/>
</dbReference>
<keyword evidence="3" id="KW-1185">Reference proteome</keyword>
<dbReference type="GO" id="GO:0007346">
    <property type="term" value="P:regulation of mitotic cell cycle"/>
    <property type="evidence" value="ECO:0007669"/>
    <property type="project" value="TreeGrafter"/>
</dbReference>
<dbReference type="Pfam" id="PF05600">
    <property type="entry name" value="CDK5RAP3"/>
    <property type="match status" value="1"/>
</dbReference>
<sequence>MEFASLPKDINPYFHSLESDGIGYLEAKQIYDILVKSALESRNIFGRLSGAAGAWESIVRSFKKDYVCLGEAAQIMVQNVNYEIPYQKKQVQKIQQQLAELDHKEADIKRSAALSATKYVENSVTAMLNLSIYDKNKSRIMDEEGCLGSIVNVPEASPPTNTIQAYLPLFRPTTCLSSDSSTSKSYHSCLPATPSCSSPSIHQHSGSSCTKVHNHHHMQVEADFEF</sequence>
<dbReference type="EMBL" id="RDQH01000333">
    <property type="protein sequence ID" value="RXH93516.1"/>
    <property type="molecule type" value="Genomic_DNA"/>
</dbReference>
<evidence type="ECO:0000313" key="2">
    <source>
        <dbReference type="EMBL" id="RXH93516.1"/>
    </source>
</evidence>
<dbReference type="AlphaFoldDB" id="A0A498JEG9"/>
<dbReference type="Proteomes" id="UP000290289">
    <property type="component" value="Chromosome 7"/>
</dbReference>
<reference evidence="2 3" key="1">
    <citation type="submission" date="2018-10" db="EMBL/GenBank/DDBJ databases">
        <title>A high-quality apple genome assembly.</title>
        <authorList>
            <person name="Hu J."/>
        </authorList>
    </citation>
    <scope>NUCLEOTIDE SEQUENCE [LARGE SCALE GENOMIC DNA]</scope>
    <source>
        <strain evidence="3">cv. HFTH1</strain>
        <tissue evidence="2">Young leaf</tissue>
    </source>
</reference>
<dbReference type="STRING" id="3750.A0A498JEG9"/>
<accession>A0A498JEG9</accession>
<organism evidence="2 3">
    <name type="scientific">Malus domestica</name>
    <name type="common">Apple</name>
    <name type="synonym">Pyrus malus</name>
    <dbReference type="NCBI Taxonomy" id="3750"/>
    <lineage>
        <taxon>Eukaryota</taxon>
        <taxon>Viridiplantae</taxon>
        <taxon>Streptophyta</taxon>
        <taxon>Embryophyta</taxon>
        <taxon>Tracheophyta</taxon>
        <taxon>Spermatophyta</taxon>
        <taxon>Magnoliopsida</taxon>
        <taxon>eudicotyledons</taxon>
        <taxon>Gunneridae</taxon>
        <taxon>Pentapetalae</taxon>
        <taxon>rosids</taxon>
        <taxon>fabids</taxon>
        <taxon>Rosales</taxon>
        <taxon>Rosaceae</taxon>
        <taxon>Amygdaloideae</taxon>
        <taxon>Maleae</taxon>
        <taxon>Malus</taxon>
    </lineage>
</organism>
<dbReference type="PANTHER" id="PTHR14894">
    <property type="entry name" value="CDK5 REGULATORY SUBUNIT-ASSOCIATED PROTEIN 3"/>
    <property type="match status" value="1"/>
</dbReference>
<evidence type="ECO:0000256" key="1">
    <source>
        <dbReference type="ARBA" id="ARBA00007478"/>
    </source>
</evidence>
<evidence type="ECO:0000313" key="3">
    <source>
        <dbReference type="Proteomes" id="UP000290289"/>
    </source>
</evidence>
<dbReference type="InterPro" id="IPR008491">
    <property type="entry name" value="CDK5RAP3"/>
</dbReference>
<name>A0A498JEG9_MALDO</name>
<comment type="caution">
    <text evidence="2">The sequence shown here is derived from an EMBL/GenBank/DDBJ whole genome shotgun (WGS) entry which is preliminary data.</text>
</comment>
<dbReference type="PANTHER" id="PTHR14894:SF0">
    <property type="entry name" value="CDK5 REGULATORY SUBUNIT-ASSOCIATED PROTEIN 3"/>
    <property type="match status" value="1"/>
</dbReference>
<proteinExistence type="inferred from homology"/>
<protein>
    <submittedName>
        <fullName evidence="2">Uncharacterized protein</fullName>
    </submittedName>
</protein>